<accession>Q7URY0</accession>
<evidence type="ECO:0000313" key="1">
    <source>
        <dbReference type="EMBL" id="CAD74207.1"/>
    </source>
</evidence>
<dbReference type="InParanoid" id="Q7URY0"/>
<dbReference type="EMBL" id="BX294142">
    <property type="protein sequence ID" value="CAD74207.1"/>
    <property type="molecule type" value="Genomic_DNA"/>
</dbReference>
<dbReference type="Proteomes" id="UP000001025">
    <property type="component" value="Chromosome"/>
</dbReference>
<proteinExistence type="predicted"/>
<sequence>MTRGASVLFTVFPVSGSETRREFRAPNRLAESRDDYRYEWRAAM</sequence>
<dbReference type="KEGG" id="rba:RB5391"/>
<reference evidence="1 2" key="1">
    <citation type="journal article" date="2003" name="Proc. Natl. Acad. Sci. U.S.A.">
        <title>Complete genome sequence of the marine planctomycete Pirellula sp. strain 1.</title>
        <authorList>
            <person name="Gloeckner F.O."/>
            <person name="Kube M."/>
            <person name="Bauer M."/>
            <person name="Teeling H."/>
            <person name="Lombardot T."/>
            <person name="Ludwig W."/>
            <person name="Gade D."/>
            <person name="Beck A."/>
            <person name="Borzym K."/>
            <person name="Heitmann K."/>
            <person name="Rabus R."/>
            <person name="Schlesner H."/>
            <person name="Amann R."/>
            <person name="Reinhardt R."/>
        </authorList>
    </citation>
    <scope>NUCLEOTIDE SEQUENCE [LARGE SCALE GENOMIC DNA]</scope>
    <source>
        <strain evidence="2">DSM 10527 / NCIMB 13988 / SH1</strain>
    </source>
</reference>
<gene>
    <name evidence="1" type="ordered locus">RB5391</name>
</gene>
<evidence type="ECO:0000313" key="2">
    <source>
        <dbReference type="Proteomes" id="UP000001025"/>
    </source>
</evidence>
<dbReference type="AlphaFoldDB" id="Q7URY0"/>
<protein>
    <submittedName>
        <fullName evidence="1">Uncharacterized protein</fullName>
    </submittedName>
</protein>
<organism evidence="1 2">
    <name type="scientific">Rhodopirellula baltica (strain DSM 10527 / NCIMB 13988 / SH1)</name>
    <dbReference type="NCBI Taxonomy" id="243090"/>
    <lineage>
        <taxon>Bacteria</taxon>
        <taxon>Pseudomonadati</taxon>
        <taxon>Planctomycetota</taxon>
        <taxon>Planctomycetia</taxon>
        <taxon>Pirellulales</taxon>
        <taxon>Pirellulaceae</taxon>
        <taxon>Rhodopirellula</taxon>
    </lineage>
</organism>
<dbReference type="EnsemblBacteria" id="CAD74207">
    <property type="protein sequence ID" value="CAD74207"/>
    <property type="gene ID" value="RB5391"/>
</dbReference>
<keyword evidence="2" id="KW-1185">Reference proteome</keyword>
<dbReference type="STRING" id="243090.RB5391"/>
<name>Q7URY0_RHOBA</name>
<dbReference type="HOGENOM" id="CLU_3221252_0_0_0"/>